<proteinExistence type="predicted"/>
<dbReference type="Gene3D" id="3.30.160.60">
    <property type="entry name" value="Classic Zinc Finger"/>
    <property type="match status" value="1"/>
</dbReference>
<dbReference type="InterPro" id="IPR036236">
    <property type="entry name" value="Znf_C2H2_sf"/>
</dbReference>
<feature type="compositionally biased region" description="Basic and acidic residues" evidence="1">
    <location>
        <begin position="20"/>
        <end position="43"/>
    </location>
</feature>
<sequence>MAQQYKCPMCGATFGSQSELEEHSKKEHAKEMQKKSQSEMRSQ</sequence>
<dbReference type="SUPFAM" id="SSF57667">
    <property type="entry name" value="beta-beta-alpha zinc fingers"/>
    <property type="match status" value="1"/>
</dbReference>
<dbReference type="InterPro" id="IPR013087">
    <property type="entry name" value="Znf_C2H2_type"/>
</dbReference>
<feature type="region of interest" description="Disordered" evidence="1">
    <location>
        <begin position="16"/>
        <end position="43"/>
    </location>
</feature>
<gene>
    <name evidence="3" type="ORF">MNV_1740047</name>
</gene>
<dbReference type="Proteomes" id="UP000218615">
    <property type="component" value="Unassembled WGS sequence"/>
</dbReference>
<dbReference type="EMBL" id="FZMP01000084">
    <property type="protein sequence ID" value="SNQ60302.1"/>
    <property type="molecule type" value="Genomic_DNA"/>
</dbReference>
<feature type="domain" description="C2H2-type" evidence="2">
    <location>
        <begin position="5"/>
        <end position="33"/>
    </location>
</feature>
<dbReference type="PROSITE" id="PS00028">
    <property type="entry name" value="ZINC_FINGER_C2H2_1"/>
    <property type="match status" value="1"/>
</dbReference>
<dbReference type="PROSITE" id="PS50157">
    <property type="entry name" value="ZINC_FINGER_C2H2_2"/>
    <property type="match status" value="1"/>
</dbReference>
<evidence type="ECO:0000256" key="1">
    <source>
        <dbReference type="SAM" id="MobiDB-lite"/>
    </source>
</evidence>
<evidence type="ECO:0000259" key="2">
    <source>
        <dbReference type="PROSITE" id="PS50157"/>
    </source>
</evidence>
<keyword evidence="4" id="KW-1185">Reference proteome</keyword>
<accession>A0A284VM32</accession>
<organism evidence="3 4">
    <name type="scientific">Candidatus Methanoperedens nitratireducens</name>
    <dbReference type="NCBI Taxonomy" id="1392998"/>
    <lineage>
        <taxon>Archaea</taxon>
        <taxon>Methanobacteriati</taxon>
        <taxon>Methanobacteriota</taxon>
        <taxon>Stenosarchaea group</taxon>
        <taxon>Methanomicrobia</taxon>
        <taxon>Methanosarcinales</taxon>
        <taxon>ANME-2 cluster</taxon>
        <taxon>Candidatus Methanoperedentaceae</taxon>
        <taxon>Candidatus Methanoperedens</taxon>
    </lineage>
</organism>
<name>A0A284VM32_9EURY</name>
<dbReference type="SMART" id="SM00355">
    <property type="entry name" value="ZnF_C2H2"/>
    <property type="match status" value="1"/>
</dbReference>
<evidence type="ECO:0000313" key="3">
    <source>
        <dbReference type="EMBL" id="SNQ60302.1"/>
    </source>
</evidence>
<evidence type="ECO:0000313" key="4">
    <source>
        <dbReference type="Proteomes" id="UP000218615"/>
    </source>
</evidence>
<dbReference type="Pfam" id="PF13912">
    <property type="entry name" value="zf-C2H2_6"/>
    <property type="match status" value="1"/>
</dbReference>
<reference evidence="4" key="1">
    <citation type="submission" date="2017-06" db="EMBL/GenBank/DDBJ databases">
        <authorList>
            <person name="Cremers G."/>
        </authorList>
    </citation>
    <scope>NUCLEOTIDE SEQUENCE [LARGE SCALE GENOMIC DNA]</scope>
</reference>
<protein>
    <recommendedName>
        <fullName evidence="2">C2H2-type domain-containing protein</fullName>
    </recommendedName>
</protein>
<dbReference type="RefSeq" id="WP_143311670.1">
    <property type="nucleotide sequence ID" value="NZ_FZMP01000084.1"/>
</dbReference>
<dbReference type="AlphaFoldDB" id="A0A284VM32"/>